<evidence type="ECO:0000256" key="1">
    <source>
        <dbReference type="ARBA" id="ARBA00009668"/>
    </source>
</evidence>
<reference evidence="8 11" key="1">
    <citation type="submission" date="2016-10" db="EMBL/GenBank/DDBJ databases">
        <title>Methanohalophilus halophilus.</title>
        <authorList>
            <person name="L'haridon S."/>
        </authorList>
    </citation>
    <scope>NUCLEOTIDE SEQUENCE [LARGE SCALE GENOMIC DNA]</scope>
    <source>
        <strain evidence="8 11">Z-7982</strain>
    </source>
</reference>
<dbReference type="OrthoDB" id="7928at2157"/>
<evidence type="ECO:0000313" key="9">
    <source>
        <dbReference type="EMBL" id="RNI10682.1"/>
    </source>
</evidence>
<dbReference type="PANTHER" id="PTHR11669:SF20">
    <property type="entry name" value="REPLICATION FACTOR C SUBUNIT 4"/>
    <property type="match status" value="1"/>
</dbReference>
<dbReference type="NCBIfam" id="NF009067">
    <property type="entry name" value="PRK12402.1"/>
    <property type="match status" value="1"/>
</dbReference>
<protein>
    <recommendedName>
        <fullName evidence="2">Replication factor C small subunit</fullName>
    </recommendedName>
    <alternativeName>
        <fullName evidence="6">Clamp loader small subunit</fullName>
    </alternativeName>
</protein>
<reference evidence="10 12" key="2">
    <citation type="submission" date="2016-10" db="EMBL/GenBank/DDBJ databases">
        <authorList>
            <person name="de Groot N.N."/>
        </authorList>
    </citation>
    <scope>NUCLEOTIDE SEQUENCE [LARGE SCALE GENOMIC DNA]</scope>
    <source>
        <strain evidence="10 12">Z-7982</strain>
    </source>
</reference>
<name>A0A1L3Q0P3_9EURY</name>
<dbReference type="GO" id="GO:0005663">
    <property type="term" value="C:DNA replication factor C complex"/>
    <property type="evidence" value="ECO:0007669"/>
    <property type="project" value="TreeGrafter"/>
</dbReference>
<dbReference type="PANTHER" id="PTHR11669">
    <property type="entry name" value="REPLICATION FACTOR C / DNA POLYMERASE III GAMMA-TAU SUBUNIT"/>
    <property type="match status" value="1"/>
</dbReference>
<evidence type="ECO:0000256" key="5">
    <source>
        <dbReference type="ARBA" id="ARBA00022840"/>
    </source>
</evidence>
<dbReference type="InterPro" id="IPR050238">
    <property type="entry name" value="DNA_Rep/Repair_Clamp_Loader"/>
</dbReference>
<dbReference type="Proteomes" id="UP000186879">
    <property type="component" value="Chromosome"/>
</dbReference>
<dbReference type="InterPro" id="IPR027417">
    <property type="entry name" value="P-loop_NTPase"/>
</dbReference>
<organism evidence="8 11">
    <name type="scientific">Methanohalophilus halophilus</name>
    <dbReference type="NCBI Taxonomy" id="2177"/>
    <lineage>
        <taxon>Archaea</taxon>
        <taxon>Methanobacteriati</taxon>
        <taxon>Methanobacteriota</taxon>
        <taxon>Stenosarchaea group</taxon>
        <taxon>Methanomicrobia</taxon>
        <taxon>Methanosarcinales</taxon>
        <taxon>Methanosarcinaceae</taxon>
        <taxon>Methanohalophilus</taxon>
    </lineage>
</organism>
<dbReference type="Pfam" id="PF08542">
    <property type="entry name" value="Rep_fac_C"/>
    <property type="match status" value="1"/>
</dbReference>
<dbReference type="GeneID" id="30582565"/>
<keyword evidence="3" id="KW-0235">DNA replication</keyword>
<dbReference type="InterPro" id="IPR008921">
    <property type="entry name" value="DNA_pol3_clamp-load_cplx_C"/>
</dbReference>
<evidence type="ECO:0000256" key="6">
    <source>
        <dbReference type="ARBA" id="ARBA00031749"/>
    </source>
</evidence>
<evidence type="ECO:0000313" key="11">
    <source>
        <dbReference type="Proteomes" id="UP000186879"/>
    </source>
</evidence>
<comment type="similarity">
    <text evidence="1">Belongs to the activator 1 small subunits family. RfcS subfamily.</text>
</comment>
<gene>
    <name evidence="8" type="ORF">BHR79_02365</name>
    <name evidence="9" type="ORF">EFE40_00420</name>
    <name evidence="10" type="ORF">SAMN04515625_0299</name>
</gene>
<evidence type="ECO:0000313" key="12">
    <source>
        <dbReference type="Proteomes" id="UP000198669"/>
    </source>
</evidence>
<dbReference type="EMBL" id="FNMU01000001">
    <property type="protein sequence ID" value="SDW08166.1"/>
    <property type="molecule type" value="Genomic_DNA"/>
</dbReference>
<dbReference type="InterPro" id="IPR013748">
    <property type="entry name" value="Rep_factorC_C"/>
</dbReference>
<dbReference type="CDD" id="cd00009">
    <property type="entry name" value="AAA"/>
    <property type="match status" value="1"/>
</dbReference>
<keyword evidence="5" id="KW-0067">ATP-binding</keyword>
<dbReference type="KEGG" id="mhaz:BHR79_02365"/>
<accession>A0A1L3Q0P3</accession>
<dbReference type="Pfam" id="PF13177">
    <property type="entry name" value="DNA_pol3_delta2"/>
    <property type="match status" value="1"/>
</dbReference>
<keyword evidence="4" id="KW-0547">Nucleotide-binding</keyword>
<evidence type="ECO:0000313" key="10">
    <source>
        <dbReference type="EMBL" id="SDW08166.1"/>
    </source>
</evidence>
<evidence type="ECO:0000313" key="13">
    <source>
        <dbReference type="Proteomes" id="UP000267921"/>
    </source>
</evidence>
<dbReference type="GO" id="GO:0006261">
    <property type="term" value="P:DNA-templated DNA replication"/>
    <property type="evidence" value="ECO:0007669"/>
    <property type="project" value="TreeGrafter"/>
</dbReference>
<dbReference type="Gene3D" id="1.20.272.10">
    <property type="match status" value="1"/>
</dbReference>
<dbReference type="STRING" id="2177.BHR79_02365"/>
<dbReference type="RefSeq" id="WP_072560822.1">
    <property type="nucleotide sequence ID" value="NZ_CP017921.1"/>
</dbReference>
<evidence type="ECO:0000256" key="2">
    <source>
        <dbReference type="ARBA" id="ARBA00014164"/>
    </source>
</evidence>
<dbReference type="Gene3D" id="3.40.50.300">
    <property type="entry name" value="P-loop containing nucleotide triphosphate hydrolases"/>
    <property type="match status" value="1"/>
</dbReference>
<dbReference type="Proteomes" id="UP000267921">
    <property type="component" value="Unassembled WGS sequence"/>
</dbReference>
<feature type="domain" description="Replication factor C C-terminal" evidence="7">
    <location>
        <begin position="256"/>
        <end position="337"/>
    </location>
</feature>
<dbReference type="EMBL" id="CP017921">
    <property type="protein sequence ID" value="APH38444.1"/>
    <property type="molecule type" value="Genomic_DNA"/>
</dbReference>
<keyword evidence="11" id="KW-1185">Reference proteome</keyword>
<dbReference type="Proteomes" id="UP000198669">
    <property type="component" value="Unassembled WGS sequence"/>
</dbReference>
<dbReference type="GO" id="GO:0003689">
    <property type="term" value="F:DNA clamp loader activity"/>
    <property type="evidence" value="ECO:0007669"/>
    <property type="project" value="TreeGrafter"/>
</dbReference>
<dbReference type="GO" id="GO:0005524">
    <property type="term" value="F:ATP binding"/>
    <property type="evidence" value="ECO:0007669"/>
    <property type="project" value="UniProtKB-KW"/>
</dbReference>
<reference evidence="9 13" key="3">
    <citation type="submission" date="2018-10" db="EMBL/GenBank/DDBJ databases">
        <title>Cultivation of a novel Methanohalophilus strain from Kebrit Deep of the Red Sea and a genomic comparison of members of the genus Methanohalophilus.</title>
        <authorList>
            <person name="Guan Y."/>
            <person name="Ngugi D.K."/>
            <person name="Stingl U."/>
        </authorList>
    </citation>
    <scope>NUCLEOTIDE SEQUENCE [LARGE SCALE GENOMIC DNA]</scope>
    <source>
        <strain evidence="9 13">DSM 3094</strain>
    </source>
</reference>
<evidence type="ECO:0000313" key="8">
    <source>
        <dbReference type="EMBL" id="APH38444.1"/>
    </source>
</evidence>
<dbReference type="EMBL" id="RJJG01000001">
    <property type="protein sequence ID" value="RNI10682.1"/>
    <property type="molecule type" value="Genomic_DNA"/>
</dbReference>
<dbReference type="SUPFAM" id="SSF52540">
    <property type="entry name" value="P-loop containing nucleoside triphosphate hydrolases"/>
    <property type="match status" value="1"/>
</dbReference>
<evidence type="ECO:0000256" key="4">
    <source>
        <dbReference type="ARBA" id="ARBA00022741"/>
    </source>
</evidence>
<proteinExistence type="inferred from homology"/>
<dbReference type="GO" id="GO:0006281">
    <property type="term" value="P:DNA repair"/>
    <property type="evidence" value="ECO:0007669"/>
    <property type="project" value="TreeGrafter"/>
</dbReference>
<dbReference type="AlphaFoldDB" id="A0A1L3Q0P3"/>
<dbReference type="GO" id="GO:0003677">
    <property type="term" value="F:DNA binding"/>
    <property type="evidence" value="ECO:0007669"/>
    <property type="project" value="InterPro"/>
</dbReference>
<dbReference type="SUPFAM" id="SSF48019">
    <property type="entry name" value="post-AAA+ oligomerization domain-like"/>
    <property type="match status" value="1"/>
</dbReference>
<sequence>MKDLWTLKYRPQDLDDFVGNEKAISVMQHLASSGKLPHLVVHGPAGSGKASAVFALARGIYGDNFEHNFTYFNASDFFDQGKRYLVRDKRFVRFLGTDDPKKIRSSVISIFKDLVNEYASMGSIDADYKIIFVDSAESLNESAQHALRRIMERYSRTCRFIFSTTQPSRLISPLRSRGLQLFFTYVSDEELVGFLGDVAGSEGLAYDREALGGLARHCKGNVDCALRLLQSAALQYAGEKLSADIIFEVVMEDVPEGISSLQEAISAADFPLARKAIDKMLIEEGMSGVEIVRHLYRVVSDTGESPAILAQILLKIADADLNVRNSANDRIHLERLVTEMANV</sequence>
<evidence type="ECO:0000259" key="7">
    <source>
        <dbReference type="Pfam" id="PF08542"/>
    </source>
</evidence>
<evidence type="ECO:0000256" key="3">
    <source>
        <dbReference type="ARBA" id="ARBA00022705"/>
    </source>
</evidence>